<keyword evidence="4" id="KW-1185">Reference proteome</keyword>
<dbReference type="Pfam" id="PF03819">
    <property type="entry name" value="MazG"/>
    <property type="match status" value="1"/>
</dbReference>
<evidence type="ECO:0000313" key="3">
    <source>
        <dbReference type="EMBL" id="MEF3835847.1"/>
    </source>
</evidence>
<dbReference type="EMBL" id="JAODOP010000004">
    <property type="protein sequence ID" value="MEF3835847.1"/>
    <property type="molecule type" value="Genomic_DNA"/>
</dbReference>
<evidence type="ECO:0000313" key="4">
    <source>
        <dbReference type="Proteomes" id="UP001337305"/>
    </source>
</evidence>
<sequence>MDFSEYQEAAKETIQDHASNDQLSEVVPFLGIIGEIGSVLTQLKIKLRDGDAYIAYKTKLSEELGDVLWYLSTIATQNNILLDDVVDLNLSKIKDRFLATDPSEYIDFDSNYPASERFPDEFEIEFVTYIEDKKNKLKIIDKRDGKLIGDPLTDNSYEDDGYRFHDIFHYGYLAILGWSPVIRKLLSLKRKSKPLVDENEDGARAQITEELISLFTYHHALEHDLLKYSDSVDSGIIKKVQNLVKNTEVKNCSGKQWERAILESYRIFNALRENDGGRVLVSKKNRSLIYLGKN</sequence>
<evidence type="ECO:0000259" key="1">
    <source>
        <dbReference type="Pfam" id="PF03819"/>
    </source>
</evidence>
<dbReference type="CDD" id="cd11541">
    <property type="entry name" value="NTP-PPase_u4"/>
    <property type="match status" value="1"/>
</dbReference>
<feature type="domain" description="MazG C-terminal" evidence="2">
    <location>
        <begin position="105"/>
        <end position="290"/>
    </location>
</feature>
<evidence type="ECO:0000259" key="2">
    <source>
        <dbReference type="Pfam" id="PF18722"/>
    </source>
</evidence>
<accession>A0ABU7XYN4</accession>
<dbReference type="InterPro" id="IPR004518">
    <property type="entry name" value="MazG-like_dom"/>
</dbReference>
<protein>
    <submittedName>
        <fullName evidence="3">Nucleoside triphosphate pyrophosphohydrolase family protein</fullName>
    </submittedName>
</protein>
<name>A0ABU7XYN4_9FLAO</name>
<gene>
    <name evidence="3" type="ORF">N1F79_22170</name>
</gene>
<dbReference type="RefSeq" id="WP_303308124.1">
    <property type="nucleotide sequence ID" value="NZ_JAODOP010000004.1"/>
</dbReference>
<proteinExistence type="predicted"/>
<reference evidence="3 4" key="1">
    <citation type="submission" date="2022-09" db="EMBL/GenBank/DDBJ databases">
        <title>Genome sequencing of Flavivirga sp. MEBiC05379.</title>
        <authorList>
            <person name="Oh H.-M."/>
            <person name="Kwon K.K."/>
            <person name="Park M.J."/>
            <person name="Yang S.-H."/>
        </authorList>
    </citation>
    <scope>NUCLEOTIDE SEQUENCE [LARGE SCALE GENOMIC DNA]</scope>
    <source>
        <strain evidence="3 4">MEBiC05379</strain>
    </source>
</reference>
<dbReference type="Pfam" id="PF18722">
    <property type="entry name" value="MazG_C"/>
    <property type="match status" value="1"/>
</dbReference>
<dbReference type="Proteomes" id="UP001337305">
    <property type="component" value="Unassembled WGS sequence"/>
</dbReference>
<feature type="domain" description="NTP pyrophosphohydrolase MazG-like" evidence="1">
    <location>
        <begin position="58"/>
        <end position="96"/>
    </location>
</feature>
<dbReference type="InterPro" id="IPR011379">
    <property type="entry name" value="MazG-related_GP37"/>
</dbReference>
<dbReference type="Gene3D" id="1.10.287.1080">
    <property type="entry name" value="MazG-like"/>
    <property type="match status" value="1"/>
</dbReference>
<organism evidence="3 4">
    <name type="scientific">Flavivirga spongiicola</name>
    <dbReference type="NCBI Taxonomy" id="421621"/>
    <lineage>
        <taxon>Bacteria</taxon>
        <taxon>Pseudomonadati</taxon>
        <taxon>Bacteroidota</taxon>
        <taxon>Flavobacteriia</taxon>
        <taxon>Flavobacteriales</taxon>
        <taxon>Flavobacteriaceae</taxon>
        <taxon>Flavivirga</taxon>
    </lineage>
</organism>
<dbReference type="SUPFAM" id="SSF101386">
    <property type="entry name" value="all-alpha NTP pyrophosphatases"/>
    <property type="match status" value="1"/>
</dbReference>
<comment type="caution">
    <text evidence="3">The sequence shown here is derived from an EMBL/GenBank/DDBJ whole genome shotgun (WGS) entry which is preliminary data.</text>
</comment>
<dbReference type="InterPro" id="IPR041407">
    <property type="entry name" value="MazG_C"/>
</dbReference>